<dbReference type="EMBL" id="JAPOHD010000061">
    <property type="protein sequence ID" value="MCY1722641.1"/>
    <property type="molecule type" value="Genomic_DNA"/>
</dbReference>
<dbReference type="RefSeq" id="WP_343334964.1">
    <property type="nucleotide sequence ID" value="NZ_JAPOHD010000061.1"/>
</dbReference>
<organism evidence="2 3">
    <name type="scientific">Draconibacterium aestuarii</name>
    <dbReference type="NCBI Taxonomy" id="2998507"/>
    <lineage>
        <taxon>Bacteria</taxon>
        <taxon>Pseudomonadati</taxon>
        <taxon>Bacteroidota</taxon>
        <taxon>Bacteroidia</taxon>
        <taxon>Marinilabiliales</taxon>
        <taxon>Prolixibacteraceae</taxon>
        <taxon>Draconibacterium</taxon>
    </lineage>
</organism>
<accession>A0A9X3J8J6</accession>
<dbReference type="Gene3D" id="3.40.1230.10">
    <property type="entry name" value="MTH938-like"/>
    <property type="match status" value="1"/>
</dbReference>
<feature type="transmembrane region" description="Helical" evidence="1">
    <location>
        <begin position="112"/>
        <end position="128"/>
    </location>
</feature>
<keyword evidence="1" id="KW-0472">Membrane</keyword>
<feature type="transmembrane region" description="Helical" evidence="1">
    <location>
        <begin position="74"/>
        <end position="92"/>
    </location>
</feature>
<name>A0A9X3J8J6_9BACT</name>
<dbReference type="AlphaFoldDB" id="A0A9X3J8J6"/>
<dbReference type="NCBIfam" id="NF037970">
    <property type="entry name" value="vanZ_1"/>
    <property type="match status" value="1"/>
</dbReference>
<gene>
    <name evidence="2" type="ORF">OU798_19985</name>
</gene>
<feature type="transmembrane region" description="Helical" evidence="1">
    <location>
        <begin position="46"/>
        <end position="67"/>
    </location>
</feature>
<protein>
    <submittedName>
        <fullName evidence="2">VanZ family protein</fullName>
    </submittedName>
</protein>
<reference evidence="2" key="1">
    <citation type="submission" date="2022-11" db="EMBL/GenBank/DDBJ databases">
        <title>Marilongibacter aestuarii gen. nov., sp. nov., isolated from tidal flat sediment.</title>
        <authorList>
            <person name="Jiayan W."/>
        </authorList>
    </citation>
    <scope>NUCLEOTIDE SEQUENCE</scope>
    <source>
        <strain evidence="2">Z1-6</strain>
    </source>
</reference>
<comment type="caution">
    <text evidence="2">The sequence shown here is derived from an EMBL/GenBank/DDBJ whole genome shotgun (WGS) entry which is preliminary data.</text>
</comment>
<keyword evidence="1" id="KW-1133">Transmembrane helix</keyword>
<feature type="transmembrane region" description="Helical" evidence="1">
    <location>
        <begin position="12"/>
        <end position="34"/>
    </location>
</feature>
<feature type="transmembrane region" description="Helical" evidence="1">
    <location>
        <begin position="209"/>
        <end position="230"/>
    </location>
</feature>
<evidence type="ECO:0000313" key="3">
    <source>
        <dbReference type="Proteomes" id="UP001145087"/>
    </source>
</evidence>
<feature type="transmembrane region" description="Helical" evidence="1">
    <location>
        <begin position="236"/>
        <end position="258"/>
    </location>
</feature>
<evidence type="ECO:0000256" key="1">
    <source>
        <dbReference type="SAM" id="Phobius"/>
    </source>
</evidence>
<feature type="transmembrane region" description="Helical" evidence="1">
    <location>
        <begin position="265"/>
        <end position="283"/>
    </location>
</feature>
<evidence type="ECO:0000313" key="2">
    <source>
        <dbReference type="EMBL" id="MCY1722641.1"/>
    </source>
</evidence>
<sequence>MFRIIKIKKLAGANLVLYAILVVLTPFIMLQNYLQGFVRYLSGVQVTVIGISIPVVLLVFMVLLLFLLIIFKKYVTLFNLAGLAVLLFFLFAGQKISDFYIDFNYYDLQNNWHYFSYLFFSFISWSYFKEKQVPLHRIHLYTWLFALGISLFDELFQNQMSQRVFDLSDVAKDLWGTTTGMVLITFWFEKNKDSSFKIRQESVKAYFQNKYAILVVLLITTFVFFNVSSLLTSKVYGFYVILITCFLTVIIFSLVHLFKGFGKKIITLFFIVLIVGQAFLWFTNRNNNFIFHNNFLTVYRGWFMPFFDVMVFPDKTFRFVDKKVEFNNTDKKVIMKSDPDVILIGAGLYGEGGNGFPLKNETHFILNPTTKKAVQVLIFDSKSACLKYNELSDMGIKTVMVLHKSI</sequence>
<dbReference type="InterPro" id="IPR036748">
    <property type="entry name" value="MTH938-like_sf"/>
</dbReference>
<dbReference type="Proteomes" id="UP001145087">
    <property type="component" value="Unassembled WGS sequence"/>
</dbReference>
<proteinExistence type="predicted"/>
<keyword evidence="3" id="KW-1185">Reference proteome</keyword>
<keyword evidence="1" id="KW-0812">Transmembrane</keyword>
<dbReference type="SUPFAM" id="SSF64076">
    <property type="entry name" value="MTH938-like"/>
    <property type="match status" value="1"/>
</dbReference>